<evidence type="ECO:0000259" key="11">
    <source>
        <dbReference type="PROSITE" id="PS51173"/>
    </source>
</evidence>
<keyword evidence="1 9" id="KW-0732">Signal</keyword>
<keyword evidence="13" id="KW-1185">Reference proteome</keyword>
<dbReference type="Pfam" id="PF02011">
    <property type="entry name" value="Glyco_hydro_48"/>
    <property type="match status" value="1"/>
</dbReference>
<keyword evidence="6" id="KW-0326">Glycosidase</keyword>
<evidence type="ECO:0000256" key="1">
    <source>
        <dbReference type="ARBA" id="ARBA00022729"/>
    </source>
</evidence>
<evidence type="ECO:0000256" key="9">
    <source>
        <dbReference type="SAM" id="SignalP"/>
    </source>
</evidence>
<evidence type="ECO:0000256" key="7">
    <source>
        <dbReference type="ARBA" id="ARBA00023326"/>
    </source>
</evidence>
<dbReference type="Gene3D" id="4.10.870.10">
    <property type="entry name" value="Endo-1,4-beta-glucanase f. Domain 3"/>
    <property type="match status" value="1"/>
</dbReference>
<dbReference type="InterPro" id="IPR000556">
    <property type="entry name" value="Glyco_hydro_48F"/>
</dbReference>
<dbReference type="InterPro" id="IPR001919">
    <property type="entry name" value="CBD2"/>
</dbReference>
<dbReference type="Gene3D" id="2.170.160.10">
    <property type="entry name" value="Endo-1,4-beta-glucanase f. Domain 2"/>
    <property type="match status" value="1"/>
</dbReference>
<dbReference type="InterPro" id="IPR012341">
    <property type="entry name" value="6hp_glycosidase-like_sf"/>
</dbReference>
<evidence type="ECO:0000256" key="8">
    <source>
        <dbReference type="SAM" id="MobiDB-lite"/>
    </source>
</evidence>
<dbReference type="PROSITE" id="PS50853">
    <property type="entry name" value="FN3"/>
    <property type="match status" value="2"/>
</dbReference>
<dbReference type="Gene3D" id="1.50.10.10">
    <property type="match status" value="1"/>
</dbReference>
<evidence type="ECO:0000259" key="10">
    <source>
        <dbReference type="PROSITE" id="PS50853"/>
    </source>
</evidence>
<dbReference type="SUPFAM" id="SSF48208">
    <property type="entry name" value="Six-hairpin glycosidases"/>
    <property type="match status" value="1"/>
</dbReference>
<dbReference type="PROSITE" id="PS00561">
    <property type="entry name" value="CBM2_A"/>
    <property type="match status" value="1"/>
</dbReference>
<dbReference type="InterPro" id="IPR036116">
    <property type="entry name" value="FN3_sf"/>
</dbReference>
<organism evidence="12 13">
    <name type="scientific">Cellulomonas chengniuliangii</name>
    <dbReference type="NCBI Taxonomy" id="2968084"/>
    <lineage>
        <taxon>Bacteria</taxon>
        <taxon>Bacillati</taxon>
        <taxon>Actinomycetota</taxon>
        <taxon>Actinomycetes</taxon>
        <taxon>Micrococcales</taxon>
        <taxon>Cellulomonadaceae</taxon>
        <taxon>Cellulomonas</taxon>
    </lineage>
</organism>
<dbReference type="PANTHER" id="PTHR13817">
    <property type="entry name" value="TITIN"/>
    <property type="match status" value="1"/>
</dbReference>
<dbReference type="PROSITE" id="PS51257">
    <property type="entry name" value="PROKAR_LIPOPROTEIN"/>
    <property type="match status" value="1"/>
</dbReference>
<dbReference type="PANTHER" id="PTHR13817:SF73">
    <property type="entry name" value="FIBRONECTIN TYPE-III DOMAIN-CONTAINING PROTEIN"/>
    <property type="match status" value="1"/>
</dbReference>
<dbReference type="InterPro" id="IPR023309">
    <property type="entry name" value="Endo-1-4-beta-glucanase_dom2"/>
</dbReference>
<evidence type="ECO:0000256" key="2">
    <source>
        <dbReference type="ARBA" id="ARBA00022737"/>
    </source>
</evidence>
<gene>
    <name evidence="12" type="ORF">NP064_14800</name>
</gene>
<feature type="domain" description="Fibronectin type-III" evidence="10">
    <location>
        <begin position="703"/>
        <end position="791"/>
    </location>
</feature>
<evidence type="ECO:0000256" key="6">
    <source>
        <dbReference type="ARBA" id="ARBA00023295"/>
    </source>
</evidence>
<dbReference type="Gene3D" id="2.60.40.10">
    <property type="entry name" value="Immunoglobulins"/>
    <property type="match status" value="2"/>
</dbReference>
<feature type="compositionally biased region" description="Low complexity" evidence="8">
    <location>
        <begin position="785"/>
        <end position="804"/>
    </location>
</feature>
<dbReference type="Pfam" id="PF00041">
    <property type="entry name" value="fn3"/>
    <property type="match status" value="2"/>
</dbReference>
<feature type="region of interest" description="Disordered" evidence="8">
    <location>
        <begin position="779"/>
        <end position="809"/>
    </location>
</feature>
<name>A0ABY5KYW5_9CELL</name>
<dbReference type="SMART" id="SM00637">
    <property type="entry name" value="CBD_II"/>
    <property type="match status" value="1"/>
</dbReference>
<dbReference type="PROSITE" id="PS51173">
    <property type="entry name" value="CBM2"/>
    <property type="match status" value="1"/>
</dbReference>
<sequence length="992" mass="104412">MSGLTRRRSPWLALAAVGAASCVALAGMGPALAAPPAPAAVVAAPPMKSAVTTASTEYAQRFLDLYNEIHDPANGYFSPQGIPYHSIETLIVEAPDYGHETTSEAYSFWMWLEASYGQVTGDWEPFNAAWTTMERYMIPQAADQPTNSFYDPSKPATFAAEYDHPSKYPSAINSGVASGVDPIGAELRSTYGTSDVYGMHWIADVDNKYGFGGSPGGGCNTGPASTGTSYINTFQRGTQESVWETITQPSCDNFRYGGTNGFLDLFTQDASYAKQWKFTNAPDADARAIEAAYWAHTWATEQGNESKIAATVAKAAKMGDYLRYSLFDKYFKKIGCTAPSCAAGTGRDSAHYLQSWYYAWGGATDTSAGWAWRIGSSASHFGYQNPMSAWALSNVSVLTPKSPTAKDDWSKSLDRQLEFYQWLQSAEGGIAGGATNSWGGGYGTPPAGTSTFYGMGYQVAPVYSDPPSNQWFGMQVWSMERVAELYYATGDARAKKLLDKWVPWAIAHTEVNADGTWSIPATLGWSGQPDTWNATSPGGNAGLHVTVVDTGQDVGIAGDYAKLLTYYGAKSGDAAAKSTAKALLDVMWENNRDDKGISTTETREDYKRFDDVMTSTTGDGVYVPQGWTGTMPNGDVIKPGVSFLDIRSWYKDDPDWPKVQAYLDGGPAPTFNYHRFWAQAAIATAMADYDRLLGTPATPDTTAPTVPTGLTSPSKTATSVSLSWTASTDAVGVTGYDVYRGTTLVGTATGTTYTDTGLTASTAYSYTVRAKDAAGNVSAPSTALSVTTSAGTGGDTTAPTVPTGLTSPSKTATSVSLSWTASTDAVGVTGYDVYRGTTLVGTATGTTYTDTGLTASTAYSYTVRAKDAAGNVSAPSTALSVTTSAATPTASCTVAYTANSWNTGFTASVKVTNTGTAALSSWTLGFAFPSGQQVTQGWSANWSQSGTQVTATNAAWNGSLAAGASVEIGFNGSHTGTNTAPSAFTVNGAACG</sequence>
<dbReference type="InterPro" id="IPR012291">
    <property type="entry name" value="CBM2_carb-bd_dom_sf"/>
</dbReference>
<feature type="signal peptide" evidence="9">
    <location>
        <begin position="1"/>
        <end position="33"/>
    </location>
</feature>
<keyword evidence="5" id="KW-0119">Carbohydrate metabolism</keyword>
<keyword evidence="7" id="KW-0624">Polysaccharide degradation</keyword>
<dbReference type="RefSeq" id="WP_227570089.1">
    <property type="nucleotide sequence ID" value="NZ_CP101988.1"/>
</dbReference>
<dbReference type="InterPro" id="IPR050964">
    <property type="entry name" value="Striated_Muscle_Regulatory"/>
</dbReference>
<evidence type="ECO:0000256" key="5">
    <source>
        <dbReference type="ARBA" id="ARBA00023277"/>
    </source>
</evidence>
<dbReference type="InterPro" id="IPR013783">
    <property type="entry name" value="Ig-like_fold"/>
</dbReference>
<dbReference type="InterPro" id="IPR018366">
    <property type="entry name" value="CBM2_CS"/>
</dbReference>
<accession>A0ABY5KYW5</accession>
<dbReference type="Pfam" id="PF00553">
    <property type="entry name" value="CBM_2"/>
    <property type="match status" value="1"/>
</dbReference>
<reference evidence="12 13" key="1">
    <citation type="submission" date="2022-07" db="EMBL/GenBank/DDBJ databases">
        <title>Novel species in genus cellulomonas.</title>
        <authorList>
            <person name="Ye L."/>
        </authorList>
    </citation>
    <scope>NUCLEOTIDE SEQUENCE [LARGE SCALE GENOMIC DNA]</scope>
    <source>
        <strain evidence="13">zg-Y338</strain>
    </source>
</reference>
<dbReference type="SUPFAM" id="SSF49384">
    <property type="entry name" value="Carbohydrate-binding domain"/>
    <property type="match status" value="1"/>
</dbReference>
<feature type="domain" description="Fibronectin type-III" evidence="10">
    <location>
        <begin position="798"/>
        <end position="886"/>
    </location>
</feature>
<dbReference type="PRINTS" id="PR00844">
    <property type="entry name" value="GLHYDRLASE48"/>
</dbReference>
<evidence type="ECO:0000313" key="13">
    <source>
        <dbReference type="Proteomes" id="UP001316189"/>
    </source>
</evidence>
<dbReference type="SMART" id="SM00060">
    <property type="entry name" value="FN3"/>
    <property type="match status" value="2"/>
</dbReference>
<dbReference type="InterPro" id="IPR003961">
    <property type="entry name" value="FN3_dom"/>
</dbReference>
<protein>
    <submittedName>
        <fullName evidence="12">Cellulose binding domain-containing protein</fullName>
    </submittedName>
</protein>
<dbReference type="EMBL" id="CP101988">
    <property type="protein sequence ID" value="UUI75028.1"/>
    <property type="molecule type" value="Genomic_DNA"/>
</dbReference>
<evidence type="ECO:0000256" key="4">
    <source>
        <dbReference type="ARBA" id="ARBA00023001"/>
    </source>
</evidence>
<dbReference type="CDD" id="cd00063">
    <property type="entry name" value="FN3"/>
    <property type="match status" value="2"/>
</dbReference>
<feature type="domain" description="CBM2" evidence="11">
    <location>
        <begin position="885"/>
        <end position="992"/>
    </location>
</feature>
<feature type="chain" id="PRO_5047194099" evidence="9">
    <location>
        <begin position="34"/>
        <end position="992"/>
    </location>
</feature>
<keyword evidence="2" id="KW-0677">Repeat</keyword>
<dbReference type="Proteomes" id="UP001316189">
    <property type="component" value="Chromosome"/>
</dbReference>
<dbReference type="SUPFAM" id="SSF49265">
    <property type="entry name" value="Fibronectin type III"/>
    <property type="match status" value="2"/>
</dbReference>
<dbReference type="InterPro" id="IPR008928">
    <property type="entry name" value="6-hairpin_glycosidase_sf"/>
</dbReference>
<evidence type="ECO:0000313" key="12">
    <source>
        <dbReference type="EMBL" id="UUI75028.1"/>
    </source>
</evidence>
<keyword evidence="4" id="KW-0136">Cellulose degradation</keyword>
<dbReference type="InterPro" id="IPR027390">
    <property type="entry name" value="Endoglucanase_F_dom3"/>
</dbReference>
<dbReference type="InterPro" id="IPR008965">
    <property type="entry name" value="CBM2/CBM3_carb-bd_dom_sf"/>
</dbReference>
<evidence type="ECO:0000256" key="3">
    <source>
        <dbReference type="ARBA" id="ARBA00022801"/>
    </source>
</evidence>
<proteinExistence type="predicted"/>
<keyword evidence="3" id="KW-0378">Hydrolase</keyword>
<dbReference type="Gene3D" id="2.60.40.290">
    <property type="match status" value="1"/>
</dbReference>